<dbReference type="InterPro" id="IPR003343">
    <property type="entry name" value="Big_2"/>
</dbReference>
<dbReference type="Pfam" id="PF02368">
    <property type="entry name" value="Big_2"/>
    <property type="match status" value="2"/>
</dbReference>
<accession>A0A5C5WWR6</accession>
<dbReference type="OrthoDB" id="289126at2"/>
<feature type="domain" description="BIG2" evidence="2">
    <location>
        <begin position="227"/>
        <end position="308"/>
    </location>
</feature>
<dbReference type="SUPFAM" id="SSF49373">
    <property type="entry name" value="Invasin/intimin cell-adhesion fragments"/>
    <property type="match status" value="2"/>
</dbReference>
<sequence>MSYRISKANLMFIAGMIILFGSTILMAEDNLAILPSQVFLDGPESSAQLLVQEKHGEILGRQISEDMEWSVADESIATVSRLGKLTPHADGKTVVTVKSTERTASIPVEVSGMMSDFRWSFRNDVLPILTKSGCNMGSCHGALAGKGGFRLSLHGYDAETDHFNITKQDRGRRVEFQDPGRSLLLAKPTGAMPHKGGLRIDTDSRDYRILSEWIASGAKAPNQDDPRIETISVIPSRVQLRPGEQQQLLGEAHYHNGTARDVTQWVKWTSTNEAVCTVDQTGRVEIVGPGEGAIVGWFSSKISVARITVPYDNKLPADTFAKLNARNFIDEHVNEQLARLNLPPSPRCDDMTFIRRVYLDCIGLPPTPEEVQKFLANTSETKRDDVIEHLLERPEFVDYWSYKWSDVLMLNGTLLRPQAVKSYYEWIHKHVANNTPWDQLVTEILTATGSTFQNGATNFYSLYQTPEDMTENACQAFLGLSIGCAKCHNHPLEKWTNDQYYAMANLFSRVKAKGWGGDSRNGDGLRTVFVSDRGELVQPRTGQPQLPTPLDGEPIPFDKTEDRRVPLAEWMTSPENPYFAKSITNRVWANFFGVGLVESVDDMRSSNPASNEELLAAAAQYLVDEQFNLKSLMRQILQSNTYQRSSLPVEGNEADTRFYSRYFPRRLIAEVIHDSIVQAVDVPTKFDFIGFPGADRQATDFYPLGTRAIQLYDSAVESYFLKTFGRNTRNIVCECERSNEPSMVQVLHMSNGSTINEKLQMAESQVQKLHAQLQNGMSIDSLIDNVYLRCLSRYPKPQERSAFVAIFQEAPPKEQRAVIEDLFWALLTSREFVFNH</sequence>
<evidence type="ECO:0000313" key="4">
    <source>
        <dbReference type="Proteomes" id="UP000317243"/>
    </source>
</evidence>
<dbReference type="Proteomes" id="UP000317243">
    <property type="component" value="Unassembled WGS sequence"/>
</dbReference>
<dbReference type="Gene3D" id="2.60.40.1080">
    <property type="match status" value="2"/>
</dbReference>
<reference evidence="3 4" key="1">
    <citation type="submission" date="2019-02" db="EMBL/GenBank/DDBJ databases">
        <title>Deep-cultivation of Planctomycetes and their phenomic and genomic characterization uncovers novel biology.</title>
        <authorList>
            <person name="Wiegand S."/>
            <person name="Jogler M."/>
            <person name="Boedeker C."/>
            <person name="Pinto D."/>
            <person name="Vollmers J."/>
            <person name="Rivas-Marin E."/>
            <person name="Kohn T."/>
            <person name="Peeters S.H."/>
            <person name="Heuer A."/>
            <person name="Rast P."/>
            <person name="Oberbeckmann S."/>
            <person name="Bunk B."/>
            <person name="Jeske O."/>
            <person name="Meyerdierks A."/>
            <person name="Storesund J.E."/>
            <person name="Kallscheuer N."/>
            <person name="Luecker S."/>
            <person name="Lage O.M."/>
            <person name="Pohl T."/>
            <person name="Merkel B.J."/>
            <person name="Hornburger P."/>
            <person name="Mueller R.-W."/>
            <person name="Bruemmer F."/>
            <person name="Labrenz M."/>
            <person name="Spormann A.M."/>
            <person name="Op Den Camp H."/>
            <person name="Overmann J."/>
            <person name="Amann R."/>
            <person name="Jetten M.S.M."/>
            <person name="Mascher T."/>
            <person name="Medema M.H."/>
            <person name="Devos D.P."/>
            <person name="Kaster A.-K."/>
            <person name="Ovreas L."/>
            <person name="Rohde M."/>
            <person name="Galperin M.Y."/>
            <person name="Jogler C."/>
        </authorList>
    </citation>
    <scope>NUCLEOTIDE SEQUENCE [LARGE SCALE GENOMIC DNA]</scope>
    <source>
        <strain evidence="3 4">KOR42</strain>
    </source>
</reference>
<organism evidence="3 4">
    <name type="scientific">Thalassoglobus neptunius</name>
    <dbReference type="NCBI Taxonomy" id="1938619"/>
    <lineage>
        <taxon>Bacteria</taxon>
        <taxon>Pseudomonadati</taxon>
        <taxon>Planctomycetota</taxon>
        <taxon>Planctomycetia</taxon>
        <taxon>Planctomycetales</taxon>
        <taxon>Planctomycetaceae</taxon>
        <taxon>Thalassoglobus</taxon>
    </lineage>
</organism>
<comment type="caution">
    <text evidence="3">The sequence shown here is derived from an EMBL/GenBank/DDBJ whole genome shotgun (WGS) entry which is preliminary data.</text>
</comment>
<dbReference type="PANTHER" id="PTHR35889:SF3">
    <property type="entry name" value="F-BOX DOMAIN-CONTAINING PROTEIN"/>
    <property type="match status" value="1"/>
</dbReference>
<dbReference type="AlphaFoldDB" id="A0A5C5WWR6"/>
<feature type="region of interest" description="Disordered" evidence="1">
    <location>
        <begin position="537"/>
        <end position="558"/>
    </location>
</feature>
<dbReference type="PANTHER" id="PTHR35889">
    <property type="entry name" value="CYCLOINULO-OLIGOSACCHARIDE FRUCTANOTRANSFERASE-RELATED"/>
    <property type="match status" value="1"/>
</dbReference>
<dbReference type="InterPro" id="IPR011444">
    <property type="entry name" value="DUF1549"/>
</dbReference>
<keyword evidence="4" id="KW-1185">Reference proteome</keyword>
<evidence type="ECO:0000256" key="1">
    <source>
        <dbReference type="SAM" id="MobiDB-lite"/>
    </source>
</evidence>
<dbReference type="InterPro" id="IPR008964">
    <property type="entry name" value="Invasin/intimin_cell_adhesion"/>
</dbReference>
<proteinExistence type="predicted"/>
<feature type="domain" description="BIG2" evidence="2">
    <location>
        <begin position="27"/>
        <end position="109"/>
    </location>
</feature>
<dbReference type="Pfam" id="PF07583">
    <property type="entry name" value="PSCyt2"/>
    <property type="match status" value="1"/>
</dbReference>
<evidence type="ECO:0000259" key="2">
    <source>
        <dbReference type="SMART" id="SM00635"/>
    </source>
</evidence>
<gene>
    <name evidence="3" type="ORF">KOR42_27800</name>
</gene>
<evidence type="ECO:0000313" key="3">
    <source>
        <dbReference type="EMBL" id="TWT55394.1"/>
    </source>
</evidence>
<name>A0A5C5WWR6_9PLAN</name>
<dbReference type="Pfam" id="PF07587">
    <property type="entry name" value="PSD1"/>
    <property type="match status" value="1"/>
</dbReference>
<protein>
    <submittedName>
        <fullName evidence="3">Bacterial Ig-like domain (Group 2)</fullName>
    </submittedName>
</protein>
<dbReference type="RefSeq" id="WP_146510299.1">
    <property type="nucleotide sequence ID" value="NZ_SIHI01000004.1"/>
</dbReference>
<dbReference type="EMBL" id="SIHI01000004">
    <property type="protein sequence ID" value="TWT55394.1"/>
    <property type="molecule type" value="Genomic_DNA"/>
</dbReference>
<dbReference type="SMART" id="SM00635">
    <property type="entry name" value="BID_2"/>
    <property type="match status" value="2"/>
</dbReference>
<dbReference type="InterPro" id="IPR022655">
    <property type="entry name" value="DUF1553"/>
</dbReference>